<feature type="domain" description="Barstar (barnase inhibitor)" evidence="2">
    <location>
        <begin position="37"/>
        <end position="129"/>
    </location>
</feature>
<dbReference type="InterPro" id="IPR000468">
    <property type="entry name" value="Barstar"/>
</dbReference>
<protein>
    <recommendedName>
        <fullName evidence="2">Barstar (barnase inhibitor) domain-containing protein</fullName>
    </recommendedName>
</protein>
<dbReference type="RefSeq" id="WP_066881212.1">
    <property type="nucleotide sequence ID" value="NZ_LODL01000010.1"/>
</dbReference>
<dbReference type="Pfam" id="PF01337">
    <property type="entry name" value="Barstar"/>
    <property type="match status" value="1"/>
</dbReference>
<name>A0A133XL84_9RHOO</name>
<dbReference type="SUPFAM" id="SSF52038">
    <property type="entry name" value="Barstar-related"/>
    <property type="match status" value="1"/>
</dbReference>
<gene>
    <name evidence="3" type="ORF">AT959_04955</name>
</gene>
<proteinExistence type="inferred from homology"/>
<evidence type="ECO:0000256" key="1">
    <source>
        <dbReference type="ARBA" id="ARBA00006845"/>
    </source>
</evidence>
<comment type="caution">
    <text evidence="3">The sequence shown here is derived from an EMBL/GenBank/DDBJ whole genome shotgun (WGS) entry which is preliminary data.</text>
</comment>
<evidence type="ECO:0000313" key="3">
    <source>
        <dbReference type="EMBL" id="KXB31709.1"/>
    </source>
</evidence>
<dbReference type="Gene3D" id="3.30.370.10">
    <property type="entry name" value="Barstar-like"/>
    <property type="match status" value="1"/>
</dbReference>
<dbReference type="STRING" id="281362.AT959_04955"/>
<accession>A0A133XL84</accession>
<keyword evidence="4" id="KW-1185">Reference proteome</keyword>
<dbReference type="InterPro" id="IPR035905">
    <property type="entry name" value="Barstar-like_sf"/>
</dbReference>
<dbReference type="EMBL" id="LODL01000010">
    <property type="protein sequence ID" value="KXB31709.1"/>
    <property type="molecule type" value="Genomic_DNA"/>
</dbReference>
<dbReference type="AlphaFoldDB" id="A0A133XL84"/>
<reference evidence="3 4" key="1">
    <citation type="submission" date="2015-12" db="EMBL/GenBank/DDBJ databases">
        <title>Nitrous oxide reduction kinetics distinguish bacteria harboring typical versus atypical NosZ.</title>
        <authorList>
            <person name="Yoon S."/>
            <person name="Nissen S."/>
            <person name="Park D."/>
            <person name="Sanford R.A."/>
            <person name="Loeffler F.E."/>
        </authorList>
    </citation>
    <scope>NUCLEOTIDE SEQUENCE [LARGE SCALE GENOMIC DNA]</scope>
    <source>
        <strain evidence="3 4">ATCC BAA-841</strain>
    </source>
</reference>
<organism evidence="3 4">
    <name type="scientific">Dechloromonas denitrificans</name>
    <dbReference type="NCBI Taxonomy" id="281362"/>
    <lineage>
        <taxon>Bacteria</taxon>
        <taxon>Pseudomonadati</taxon>
        <taxon>Pseudomonadota</taxon>
        <taxon>Betaproteobacteria</taxon>
        <taxon>Rhodocyclales</taxon>
        <taxon>Azonexaceae</taxon>
        <taxon>Dechloromonas</taxon>
    </lineage>
</organism>
<evidence type="ECO:0000259" key="2">
    <source>
        <dbReference type="Pfam" id="PF01337"/>
    </source>
</evidence>
<sequence length="142" mass="15476">MKHSLLQDASRAGLYHLPAARRGEVLAQAGQAHLAQLSANLSTAGDAGEVLRELGRTFEFPIWYGANFDALHDCLTDPDWQARKSLLLLVSGLEALRHNDPEAFSTLIDVLRSAAQIRSAEKHPMWILLTSPARGVANLPDA</sequence>
<dbReference type="Proteomes" id="UP000070186">
    <property type="component" value="Unassembled WGS sequence"/>
</dbReference>
<evidence type="ECO:0000313" key="4">
    <source>
        <dbReference type="Proteomes" id="UP000070186"/>
    </source>
</evidence>
<comment type="similarity">
    <text evidence="1">Belongs to the barstar family.</text>
</comment>